<protein>
    <submittedName>
        <fullName evidence="1">Uncharacterized protein</fullName>
    </submittedName>
</protein>
<sequence length="86" mass="9277">VLCYSQIVNNGDPKSEGGADEPLVPHRLTSISRPREIQVGGIRFRRESVNVSRPGTRSGAEASSPTGDAGCLGIAGWRRLVFKSLW</sequence>
<dbReference type="EMBL" id="UINC01003278">
    <property type="protein sequence ID" value="SVA04920.1"/>
    <property type="molecule type" value="Genomic_DNA"/>
</dbReference>
<dbReference type="AlphaFoldDB" id="A0A381SLJ5"/>
<organism evidence="1">
    <name type="scientific">marine metagenome</name>
    <dbReference type="NCBI Taxonomy" id="408172"/>
    <lineage>
        <taxon>unclassified sequences</taxon>
        <taxon>metagenomes</taxon>
        <taxon>ecological metagenomes</taxon>
    </lineage>
</organism>
<gene>
    <name evidence="1" type="ORF">METZ01_LOCUS57774</name>
</gene>
<evidence type="ECO:0000313" key="1">
    <source>
        <dbReference type="EMBL" id="SVA04920.1"/>
    </source>
</evidence>
<name>A0A381SLJ5_9ZZZZ</name>
<proteinExistence type="predicted"/>
<reference evidence="1" key="1">
    <citation type="submission" date="2018-05" db="EMBL/GenBank/DDBJ databases">
        <authorList>
            <person name="Lanie J.A."/>
            <person name="Ng W.-L."/>
            <person name="Kazmierczak K.M."/>
            <person name="Andrzejewski T.M."/>
            <person name="Davidsen T.M."/>
            <person name="Wayne K.J."/>
            <person name="Tettelin H."/>
            <person name="Glass J.I."/>
            <person name="Rusch D."/>
            <person name="Podicherti R."/>
            <person name="Tsui H.-C.T."/>
            <person name="Winkler M.E."/>
        </authorList>
    </citation>
    <scope>NUCLEOTIDE SEQUENCE</scope>
</reference>
<accession>A0A381SLJ5</accession>
<feature type="non-terminal residue" evidence="1">
    <location>
        <position position="1"/>
    </location>
</feature>